<keyword evidence="2" id="KW-1185">Reference proteome</keyword>
<dbReference type="Proteomes" id="UP001176961">
    <property type="component" value="Unassembled WGS sequence"/>
</dbReference>
<organism evidence="1 2">
    <name type="scientific">Cylicocyclus nassatus</name>
    <name type="common">Nematode worm</name>
    <dbReference type="NCBI Taxonomy" id="53992"/>
    <lineage>
        <taxon>Eukaryota</taxon>
        <taxon>Metazoa</taxon>
        <taxon>Ecdysozoa</taxon>
        <taxon>Nematoda</taxon>
        <taxon>Chromadorea</taxon>
        <taxon>Rhabditida</taxon>
        <taxon>Rhabditina</taxon>
        <taxon>Rhabditomorpha</taxon>
        <taxon>Strongyloidea</taxon>
        <taxon>Strongylidae</taxon>
        <taxon>Cylicocyclus</taxon>
    </lineage>
</organism>
<dbReference type="EMBL" id="CATQJL010000316">
    <property type="protein sequence ID" value="CAJ0604875.1"/>
    <property type="molecule type" value="Genomic_DNA"/>
</dbReference>
<protein>
    <submittedName>
        <fullName evidence="1">Uncharacterized protein</fullName>
    </submittedName>
</protein>
<comment type="caution">
    <text evidence="1">The sequence shown here is derived from an EMBL/GenBank/DDBJ whole genome shotgun (WGS) entry which is preliminary data.</text>
</comment>
<evidence type="ECO:0000313" key="2">
    <source>
        <dbReference type="Proteomes" id="UP001176961"/>
    </source>
</evidence>
<name>A0AA36H6W9_CYLNA</name>
<proteinExistence type="predicted"/>
<gene>
    <name evidence="1" type="ORF">CYNAS_LOCUS16858</name>
</gene>
<sequence>MVAITTAESCEGENLGMSAFERRTFQAQLALSRRVIESDNLHCYTLSPTTSKFVYRKRGKTGEASSITQHPRGDVLLC</sequence>
<reference evidence="1" key="1">
    <citation type="submission" date="2023-07" db="EMBL/GenBank/DDBJ databases">
        <authorList>
            <consortium name="CYATHOMIX"/>
        </authorList>
    </citation>
    <scope>NUCLEOTIDE SEQUENCE</scope>
    <source>
        <strain evidence="1">N/A</strain>
    </source>
</reference>
<evidence type="ECO:0000313" key="1">
    <source>
        <dbReference type="EMBL" id="CAJ0604875.1"/>
    </source>
</evidence>
<dbReference type="AlphaFoldDB" id="A0AA36H6W9"/>
<accession>A0AA36H6W9</accession>